<dbReference type="EMBL" id="MLQQ01000001">
    <property type="protein sequence ID" value="OIJ16098.1"/>
    <property type="molecule type" value="Genomic_DNA"/>
</dbReference>
<keyword evidence="2" id="KW-0963">Cytoplasm</keyword>
<gene>
    <name evidence="7" type="ORF">BKP35_03710</name>
</gene>
<dbReference type="Gene3D" id="3.90.550.10">
    <property type="entry name" value="Spore Coat Polysaccharide Biosynthesis Protein SpsA, Chain A"/>
    <property type="match status" value="1"/>
</dbReference>
<accession>A0A1S2LUA1</accession>
<name>A0A1S2LUA1_9BACI</name>
<dbReference type="InterPro" id="IPR050486">
    <property type="entry name" value="Mannose-1P_guanyltransferase"/>
</dbReference>
<evidence type="ECO:0000313" key="7">
    <source>
        <dbReference type="EMBL" id="OIJ16098.1"/>
    </source>
</evidence>
<feature type="domain" description="Nucleotidyl transferase" evidence="5">
    <location>
        <begin position="2"/>
        <end position="232"/>
    </location>
</feature>
<comment type="subcellular location">
    <subcellularLocation>
        <location evidence="1">Cytoplasm</location>
        <location evidence="1">Cytosol</location>
    </subcellularLocation>
</comment>
<dbReference type="SUPFAM" id="SSF51161">
    <property type="entry name" value="Trimeric LpxA-like enzymes"/>
    <property type="match status" value="1"/>
</dbReference>
<keyword evidence="4" id="KW-0648">Protein biosynthesis</keyword>
<dbReference type="RefSeq" id="WP_071312023.1">
    <property type="nucleotide sequence ID" value="NZ_MLQQ01000001.1"/>
</dbReference>
<dbReference type="PANTHER" id="PTHR22572">
    <property type="entry name" value="SUGAR-1-PHOSPHATE GUANYL TRANSFERASE"/>
    <property type="match status" value="1"/>
</dbReference>
<dbReference type="Pfam" id="PF00483">
    <property type="entry name" value="NTP_transferase"/>
    <property type="match status" value="1"/>
</dbReference>
<dbReference type="SUPFAM" id="SSF53448">
    <property type="entry name" value="Nucleotide-diphospho-sugar transferases"/>
    <property type="match status" value="1"/>
</dbReference>
<evidence type="ECO:0000259" key="5">
    <source>
        <dbReference type="Pfam" id="PF00483"/>
    </source>
</evidence>
<reference evidence="7 8" key="1">
    <citation type="submission" date="2016-10" db="EMBL/GenBank/DDBJ databases">
        <title>Draft genome sequences of four alkaliphilic bacteria belonging to the Anaerobacillus genus.</title>
        <authorList>
            <person name="Bassil N.M."/>
            <person name="Lloyd J.R."/>
        </authorList>
    </citation>
    <scope>NUCLEOTIDE SEQUENCE [LARGE SCALE GENOMIC DNA]</scope>
    <source>
        <strain evidence="7 8">DSM 15340</strain>
    </source>
</reference>
<proteinExistence type="predicted"/>
<sequence length="394" mass="44136">MKGVIMAGGMGKRLRPLTCKIPKPMVPLVHKPVMEYCIELLKKNGVTEIAVTLQYKSEVIKNYFGDGSKYGVHLYYFEESTPLGTAGSIKNIEHFLDERFIVISGDGLTDFDLNKGIMFHDEKRALVTIFMKRYTSPCDFGVIMTNEKNEVVRFHEKPSFNELFSNTVNTGIYVLDPNIFKYIQKGVTTDFSRDLFPYLLKKEGKIYGYKAEGYWCDVGNLNSYRQAQFDLLSKKVNVKLSGKEVREGIWLGENAVIEEGVTLQGPLSIGNGVVVRKGTLISSHSIIGNNSTIAINSTLEDSILWNDIYIGPYSELKGTTICKGVQLESSVSLSEDSVIGEYCKISANALVQPEVKLWPNKEISEAAIVRTSLIVEKSKSSQKPINPEKRIHNF</sequence>
<dbReference type="OrthoDB" id="9801899at2"/>
<keyword evidence="8" id="KW-1185">Reference proteome</keyword>
<evidence type="ECO:0000256" key="4">
    <source>
        <dbReference type="ARBA" id="ARBA00022917"/>
    </source>
</evidence>
<evidence type="ECO:0000256" key="1">
    <source>
        <dbReference type="ARBA" id="ARBA00004514"/>
    </source>
</evidence>
<evidence type="ECO:0000259" key="6">
    <source>
        <dbReference type="Pfam" id="PF25084"/>
    </source>
</evidence>
<keyword evidence="3" id="KW-0396">Initiation factor</keyword>
<dbReference type="CDD" id="cd04181">
    <property type="entry name" value="NTP_transferase"/>
    <property type="match status" value="1"/>
</dbReference>
<organism evidence="7 8">
    <name type="scientific">Anaerobacillus arseniciselenatis</name>
    <dbReference type="NCBI Taxonomy" id="85682"/>
    <lineage>
        <taxon>Bacteria</taxon>
        <taxon>Bacillati</taxon>
        <taxon>Bacillota</taxon>
        <taxon>Bacilli</taxon>
        <taxon>Bacillales</taxon>
        <taxon>Bacillaceae</taxon>
        <taxon>Anaerobacillus</taxon>
    </lineage>
</organism>
<dbReference type="Pfam" id="PF25084">
    <property type="entry name" value="LbH_EIF2B"/>
    <property type="match status" value="1"/>
</dbReference>
<evidence type="ECO:0000256" key="2">
    <source>
        <dbReference type="ARBA" id="ARBA00022490"/>
    </source>
</evidence>
<evidence type="ECO:0000313" key="8">
    <source>
        <dbReference type="Proteomes" id="UP000180098"/>
    </source>
</evidence>
<dbReference type="InterPro" id="IPR056764">
    <property type="entry name" value="LbH_EIF2B3/5"/>
</dbReference>
<dbReference type="Proteomes" id="UP000180098">
    <property type="component" value="Unassembled WGS sequence"/>
</dbReference>
<protein>
    <submittedName>
        <fullName evidence="7">Uncharacterized protein</fullName>
    </submittedName>
</protein>
<dbReference type="InterPro" id="IPR005835">
    <property type="entry name" value="NTP_transferase_dom"/>
</dbReference>
<feature type="domain" description="EIF2B subunit epsilon/gamma LbH" evidence="6">
    <location>
        <begin position="246"/>
        <end position="349"/>
    </location>
</feature>
<evidence type="ECO:0000256" key="3">
    <source>
        <dbReference type="ARBA" id="ARBA00022540"/>
    </source>
</evidence>
<dbReference type="Gene3D" id="2.160.10.10">
    <property type="entry name" value="Hexapeptide repeat proteins"/>
    <property type="match status" value="1"/>
</dbReference>
<dbReference type="InterPro" id="IPR011004">
    <property type="entry name" value="Trimer_LpxA-like_sf"/>
</dbReference>
<dbReference type="InterPro" id="IPR029044">
    <property type="entry name" value="Nucleotide-diphossugar_trans"/>
</dbReference>
<dbReference type="AlphaFoldDB" id="A0A1S2LUA1"/>
<comment type="caution">
    <text evidence="7">The sequence shown here is derived from an EMBL/GenBank/DDBJ whole genome shotgun (WGS) entry which is preliminary data.</text>
</comment>